<dbReference type="WBParaSite" id="ACRNAN_scaffold20176.g10140.t1">
    <property type="protein sequence ID" value="ACRNAN_scaffold20176.g10140.t1"/>
    <property type="gene ID" value="ACRNAN_scaffold20176.g10140"/>
</dbReference>
<dbReference type="Gene3D" id="2.60.210.10">
    <property type="entry name" value="Apoptosis, Tumor Necrosis Factor Receptor Associated Protein 2, Chain A"/>
    <property type="match status" value="1"/>
</dbReference>
<evidence type="ECO:0000313" key="4">
    <source>
        <dbReference type="WBParaSite" id="ACRNAN_scaffold20176.g10140.t1"/>
    </source>
</evidence>
<dbReference type="InterPro" id="IPR008974">
    <property type="entry name" value="TRAF-like"/>
</dbReference>
<dbReference type="AlphaFoldDB" id="A0A914D7A8"/>
<dbReference type="SUPFAM" id="SSF49599">
    <property type="entry name" value="TRAF domain-like"/>
    <property type="match status" value="1"/>
</dbReference>
<dbReference type="CDD" id="cd00121">
    <property type="entry name" value="MATH"/>
    <property type="match status" value="1"/>
</dbReference>
<accession>A0A914D7A8</accession>
<keyword evidence="1" id="KW-0175">Coiled coil</keyword>
<evidence type="ECO:0000259" key="2">
    <source>
        <dbReference type="Pfam" id="PF22486"/>
    </source>
</evidence>
<evidence type="ECO:0000256" key="1">
    <source>
        <dbReference type="SAM" id="Coils"/>
    </source>
</evidence>
<keyword evidence="3" id="KW-1185">Reference proteome</keyword>
<name>A0A914D7A8_9BILA</name>
<reference evidence="4" key="1">
    <citation type="submission" date="2022-11" db="UniProtKB">
        <authorList>
            <consortium name="WormBaseParasite"/>
        </authorList>
    </citation>
    <scope>IDENTIFICATION</scope>
</reference>
<sequence length="252" mass="29201">MAADSFYRKTFNIEFNYPKRNPDFLLISDANWVGGFPWKVKLKCQYVGESPYLIPFLLSAKRSNNPWKCKVSVDFVLESPFSDVKSVMGSGYQEYSNNNASGGWGIQKFCEWSKLPAFIKNGRLTLQVTITVDKKAIGGEPHPEDEVDFDGSYECQDLSTSCESHATKHMRFSNEVEKTVLEDYKELYEQEKAEKELVHELLEAEIREKVKYQKLYNDEVEEKIRLKEECKQVLEKTQAAFVEVVTFRNKLL</sequence>
<organism evidence="3 4">
    <name type="scientific">Acrobeloides nanus</name>
    <dbReference type="NCBI Taxonomy" id="290746"/>
    <lineage>
        <taxon>Eukaryota</taxon>
        <taxon>Metazoa</taxon>
        <taxon>Ecdysozoa</taxon>
        <taxon>Nematoda</taxon>
        <taxon>Chromadorea</taxon>
        <taxon>Rhabditida</taxon>
        <taxon>Tylenchina</taxon>
        <taxon>Cephalobomorpha</taxon>
        <taxon>Cephaloboidea</taxon>
        <taxon>Cephalobidae</taxon>
        <taxon>Acrobeloides</taxon>
    </lineage>
</organism>
<protein>
    <submittedName>
        <fullName evidence="4">MATH domain-containing protein</fullName>
    </submittedName>
</protein>
<proteinExistence type="predicted"/>
<evidence type="ECO:0000313" key="3">
    <source>
        <dbReference type="Proteomes" id="UP000887540"/>
    </source>
</evidence>
<dbReference type="Proteomes" id="UP000887540">
    <property type="component" value="Unplaced"/>
</dbReference>
<dbReference type="Pfam" id="PF22486">
    <property type="entry name" value="MATH_2"/>
    <property type="match status" value="1"/>
</dbReference>
<dbReference type="InterPro" id="IPR002083">
    <property type="entry name" value="MATH/TRAF_dom"/>
</dbReference>
<feature type="domain" description="MATH" evidence="2">
    <location>
        <begin position="26"/>
        <end position="130"/>
    </location>
</feature>
<feature type="coiled-coil region" evidence="1">
    <location>
        <begin position="174"/>
        <end position="237"/>
    </location>
</feature>